<dbReference type="InterPro" id="IPR052574">
    <property type="entry name" value="CDIRP"/>
</dbReference>
<keyword evidence="4" id="KW-1185">Reference proteome</keyword>
<gene>
    <name evidence="3" type="ORF">QVZ41_02745</name>
</gene>
<reference evidence="3" key="1">
    <citation type="submission" date="2023-07" db="EMBL/GenBank/DDBJ databases">
        <title>Wenyingzhuangia sp. chi5 genome sequencing and assembly.</title>
        <authorList>
            <person name="Park S."/>
        </authorList>
    </citation>
    <scope>NUCLEOTIDE SEQUENCE</scope>
    <source>
        <strain evidence="3">Chi5</strain>
    </source>
</reference>
<dbReference type="InterPro" id="IPR032675">
    <property type="entry name" value="LRR_dom_sf"/>
</dbReference>
<protein>
    <recommendedName>
        <fullName evidence="5">Leucine-rich repeat domain-containing protein</fullName>
    </recommendedName>
</protein>
<keyword evidence="2" id="KW-0677">Repeat</keyword>
<dbReference type="PANTHER" id="PTHR47566">
    <property type="match status" value="1"/>
</dbReference>
<dbReference type="EMBL" id="JAUMIT010000001">
    <property type="protein sequence ID" value="MDO3693765.1"/>
    <property type="molecule type" value="Genomic_DNA"/>
</dbReference>
<dbReference type="PANTHER" id="PTHR47566:SF1">
    <property type="entry name" value="PROTEIN NUD1"/>
    <property type="match status" value="1"/>
</dbReference>
<organism evidence="3 4">
    <name type="scientific">Wenyingzhuangia gilva</name>
    <dbReference type="NCBI Taxonomy" id="3057677"/>
    <lineage>
        <taxon>Bacteria</taxon>
        <taxon>Pseudomonadati</taxon>
        <taxon>Bacteroidota</taxon>
        <taxon>Flavobacteriia</taxon>
        <taxon>Flavobacteriales</taxon>
        <taxon>Flavobacteriaceae</taxon>
        <taxon>Wenyingzhuangia</taxon>
    </lineage>
</organism>
<proteinExistence type="predicted"/>
<evidence type="ECO:0000256" key="2">
    <source>
        <dbReference type="ARBA" id="ARBA00022737"/>
    </source>
</evidence>
<dbReference type="PROSITE" id="PS51450">
    <property type="entry name" value="LRR"/>
    <property type="match status" value="1"/>
</dbReference>
<dbReference type="RefSeq" id="WP_302883016.1">
    <property type="nucleotide sequence ID" value="NZ_JAUMIT010000001.1"/>
</dbReference>
<evidence type="ECO:0000256" key="1">
    <source>
        <dbReference type="ARBA" id="ARBA00022614"/>
    </source>
</evidence>
<keyword evidence="1" id="KW-0433">Leucine-rich repeat</keyword>
<dbReference type="SUPFAM" id="SSF52058">
    <property type="entry name" value="L domain-like"/>
    <property type="match status" value="1"/>
</dbReference>
<comment type="caution">
    <text evidence="3">The sequence shown here is derived from an EMBL/GenBank/DDBJ whole genome shotgun (WGS) entry which is preliminary data.</text>
</comment>
<dbReference type="Proteomes" id="UP001168642">
    <property type="component" value="Unassembled WGS sequence"/>
</dbReference>
<evidence type="ECO:0000313" key="3">
    <source>
        <dbReference type="EMBL" id="MDO3693765.1"/>
    </source>
</evidence>
<accession>A0ABT8VP58</accession>
<evidence type="ECO:0000313" key="4">
    <source>
        <dbReference type="Proteomes" id="UP001168642"/>
    </source>
</evidence>
<dbReference type="Gene3D" id="3.80.10.10">
    <property type="entry name" value="Ribonuclease Inhibitor"/>
    <property type="match status" value="1"/>
</dbReference>
<evidence type="ECO:0008006" key="5">
    <source>
        <dbReference type="Google" id="ProtNLM"/>
    </source>
</evidence>
<name>A0ABT8VP58_9FLAO</name>
<dbReference type="PROSITE" id="PS51257">
    <property type="entry name" value="PROKAR_LIPOPROTEIN"/>
    <property type="match status" value="1"/>
</dbReference>
<dbReference type="InterPro" id="IPR001611">
    <property type="entry name" value="Leu-rich_rpt"/>
</dbReference>
<sequence>MKIRSLKNNTLYTVLAILSILSCSSDLDTSEVPANKYISIPDSSFEKILIEQNIDSDNTVNGKILKSDAEKVSILDLNKEQHFGNIEDLRGIEGFTNLTKLTAISHQITSVDLSNNQLLDTLYLIGNHLKEISFVKNPNLVLIDIQANELESIKGLSYATKLKKLNASWNHLETFNIQNPSIEVLHISQNLLTELNIDGAINLKNLLLTSNKLTLLNTSSNTKLETLLTSDNQIENISIENNRNLTHLYITSNNLNSLDVSNNLKLIELKVDRNPNLTCIKKHYNQNIPSTSLSTYQTISSNCN</sequence>